<comment type="caution">
    <text evidence="1">The sequence shown here is derived from an EMBL/GenBank/DDBJ whole genome shotgun (WGS) entry which is preliminary data.</text>
</comment>
<evidence type="ECO:0000313" key="1">
    <source>
        <dbReference type="EMBL" id="MEY8661566.1"/>
    </source>
</evidence>
<reference evidence="1 2" key="1">
    <citation type="submission" date="2024-03" db="EMBL/GenBank/DDBJ databases">
        <title>Mouse gut bacterial collection (mGBC) of GemPharmatech.</title>
        <authorList>
            <person name="He Y."/>
            <person name="Dong L."/>
            <person name="Wu D."/>
            <person name="Gao X."/>
            <person name="Lin Z."/>
        </authorList>
    </citation>
    <scope>NUCLEOTIDE SEQUENCE [LARGE SCALE GENOMIC DNA]</scope>
    <source>
        <strain evidence="1 2">15-30</strain>
    </source>
</reference>
<gene>
    <name evidence="1" type="ORF">AALT52_01460</name>
</gene>
<dbReference type="InterPro" id="IPR007499">
    <property type="entry name" value="ERF_bacteria_virus"/>
</dbReference>
<accession>A0ABV4DM58</accession>
<dbReference type="Pfam" id="PF04404">
    <property type="entry name" value="ERF"/>
    <property type="match status" value="1"/>
</dbReference>
<dbReference type="Proteomes" id="UP001565236">
    <property type="component" value="Unassembled WGS sequence"/>
</dbReference>
<evidence type="ECO:0000313" key="2">
    <source>
        <dbReference type="Proteomes" id="UP001565236"/>
    </source>
</evidence>
<proteinExistence type="predicted"/>
<keyword evidence="2" id="KW-1185">Reference proteome</keyword>
<dbReference type="EMBL" id="JBCLUF010000003">
    <property type="protein sequence ID" value="MEY8661566.1"/>
    <property type="molecule type" value="Genomic_DNA"/>
</dbReference>
<protein>
    <submittedName>
        <fullName evidence="1">ERF family protein</fullName>
    </submittedName>
</protein>
<sequence length="215" mass="23988">MTDLNELYKGMTIFRKQLKQPIKDATNPYFKNGYVTLAGIQKAIDEAIKETGLAYMQLVSNDANGHVGVETIVTHTSGQSISSGMLTLVPAKRDAQSYGSVITYARRYQLAAIFGISSDDDDGNKACNRTTSKNLPEEPISVEEILVSTYHKKLTIATNLCQLNKNDVVDILKEKLVKNYPNFNKMDHLLKYKIAIEQLGSLIEEFDSNQFTVSK</sequence>
<dbReference type="RefSeq" id="WP_369940433.1">
    <property type="nucleotide sequence ID" value="NZ_JBCLUF010000003.1"/>
</dbReference>
<organism evidence="1 2">
    <name type="scientific">Ligilactobacillus faecis</name>
    <dbReference type="NCBI Taxonomy" id="762833"/>
    <lineage>
        <taxon>Bacteria</taxon>
        <taxon>Bacillati</taxon>
        <taxon>Bacillota</taxon>
        <taxon>Bacilli</taxon>
        <taxon>Lactobacillales</taxon>
        <taxon>Lactobacillaceae</taxon>
        <taxon>Ligilactobacillus</taxon>
    </lineage>
</organism>
<name>A0ABV4DM58_9LACO</name>